<gene>
    <name evidence="2" type="ORF">TASK_LOCUS9085</name>
</gene>
<proteinExistence type="predicted"/>
<dbReference type="PANTHER" id="PTHR37984:SF5">
    <property type="entry name" value="PROTEIN NYNRIN-LIKE"/>
    <property type="match status" value="1"/>
</dbReference>
<evidence type="ECO:0000313" key="3">
    <source>
        <dbReference type="Proteomes" id="UP000282613"/>
    </source>
</evidence>
<dbReference type="InterPro" id="IPR036397">
    <property type="entry name" value="RNaseH_sf"/>
</dbReference>
<accession>A0A0R3WE56</accession>
<dbReference type="GO" id="GO:0003676">
    <property type="term" value="F:nucleic acid binding"/>
    <property type="evidence" value="ECO:0007669"/>
    <property type="project" value="InterPro"/>
</dbReference>
<dbReference type="InterPro" id="IPR001584">
    <property type="entry name" value="Integrase_cat-core"/>
</dbReference>
<dbReference type="InterPro" id="IPR012337">
    <property type="entry name" value="RNaseH-like_sf"/>
</dbReference>
<feature type="domain" description="Integrase catalytic" evidence="1">
    <location>
        <begin position="82"/>
        <end position="187"/>
    </location>
</feature>
<organism evidence="4">
    <name type="scientific">Taenia asiatica</name>
    <name type="common">Asian tapeworm</name>
    <dbReference type="NCBI Taxonomy" id="60517"/>
    <lineage>
        <taxon>Eukaryota</taxon>
        <taxon>Metazoa</taxon>
        <taxon>Spiralia</taxon>
        <taxon>Lophotrochozoa</taxon>
        <taxon>Platyhelminthes</taxon>
        <taxon>Cestoda</taxon>
        <taxon>Eucestoda</taxon>
        <taxon>Cyclophyllidea</taxon>
        <taxon>Taeniidae</taxon>
        <taxon>Taenia</taxon>
    </lineage>
</organism>
<protein>
    <submittedName>
        <fullName evidence="4">Integrase catalytic domain-containing protein</fullName>
    </submittedName>
</protein>
<dbReference type="EMBL" id="UYRS01018983">
    <property type="protein sequence ID" value="VDK41802.1"/>
    <property type="molecule type" value="Genomic_DNA"/>
</dbReference>
<dbReference type="PROSITE" id="PS50994">
    <property type="entry name" value="INTEGRASE"/>
    <property type="match status" value="1"/>
</dbReference>
<dbReference type="Gene3D" id="1.10.340.70">
    <property type="match status" value="1"/>
</dbReference>
<sequence>MEEILWYQKDAMSFKLLVLSELQELHEQLGHIEEEKVVELWSKRYWWPPLTPDLLDFCQICISCSSFKKPHATVIAPLQPMPKEFPYERVGTGIVGLLPLVKKGNRYVLVMADYFMKAAEVEPMKSQDSETVTLPFFDRWLCQHPVPKSGHSNQGPNFKSRLFPDIQNRKDAYDASAPAGQRTSRKN</sequence>
<dbReference type="Gene3D" id="3.30.420.10">
    <property type="entry name" value="Ribonuclease H-like superfamily/Ribonuclease H"/>
    <property type="match status" value="1"/>
</dbReference>
<keyword evidence="3" id="KW-1185">Reference proteome</keyword>
<dbReference type="PANTHER" id="PTHR37984">
    <property type="entry name" value="PROTEIN CBG26694"/>
    <property type="match status" value="1"/>
</dbReference>
<dbReference type="GO" id="GO:0015074">
    <property type="term" value="P:DNA integration"/>
    <property type="evidence" value="ECO:0007669"/>
    <property type="project" value="InterPro"/>
</dbReference>
<reference evidence="4" key="1">
    <citation type="submission" date="2017-02" db="UniProtKB">
        <authorList>
            <consortium name="WormBaseParasite"/>
        </authorList>
    </citation>
    <scope>IDENTIFICATION</scope>
</reference>
<dbReference type="WBParaSite" id="TASK_0000908401-mRNA-1">
    <property type="protein sequence ID" value="TASK_0000908401-mRNA-1"/>
    <property type="gene ID" value="TASK_0000908401"/>
</dbReference>
<dbReference type="InterPro" id="IPR050951">
    <property type="entry name" value="Retrovirus_Pol_polyprotein"/>
</dbReference>
<evidence type="ECO:0000259" key="1">
    <source>
        <dbReference type="PROSITE" id="PS50994"/>
    </source>
</evidence>
<dbReference type="STRING" id="60517.A0A0R3WE56"/>
<reference evidence="2 3" key="2">
    <citation type="submission" date="2018-11" db="EMBL/GenBank/DDBJ databases">
        <authorList>
            <consortium name="Pathogen Informatics"/>
        </authorList>
    </citation>
    <scope>NUCLEOTIDE SEQUENCE [LARGE SCALE GENOMIC DNA]</scope>
</reference>
<evidence type="ECO:0000313" key="4">
    <source>
        <dbReference type="WBParaSite" id="TASK_0000908401-mRNA-1"/>
    </source>
</evidence>
<dbReference type="OrthoDB" id="10062030at2759"/>
<evidence type="ECO:0000313" key="2">
    <source>
        <dbReference type="EMBL" id="VDK41802.1"/>
    </source>
</evidence>
<dbReference type="InterPro" id="IPR041588">
    <property type="entry name" value="Integrase_H2C2"/>
</dbReference>
<name>A0A0R3WE56_TAEAS</name>
<dbReference type="Pfam" id="PF17921">
    <property type="entry name" value="Integrase_H2C2"/>
    <property type="match status" value="1"/>
</dbReference>
<dbReference type="Proteomes" id="UP000282613">
    <property type="component" value="Unassembled WGS sequence"/>
</dbReference>
<dbReference type="SUPFAM" id="SSF53098">
    <property type="entry name" value="Ribonuclease H-like"/>
    <property type="match status" value="1"/>
</dbReference>
<dbReference type="AlphaFoldDB" id="A0A0R3WE56"/>